<dbReference type="PROSITE" id="PS50011">
    <property type="entry name" value="PROTEIN_KINASE_DOM"/>
    <property type="match status" value="1"/>
</dbReference>
<dbReference type="InterPro" id="IPR005543">
    <property type="entry name" value="PASTA_dom"/>
</dbReference>
<dbReference type="Gene3D" id="3.30.200.20">
    <property type="entry name" value="Phosphorylase Kinase, domain 1"/>
    <property type="match status" value="1"/>
</dbReference>
<evidence type="ECO:0000256" key="5">
    <source>
        <dbReference type="ARBA" id="ARBA00022741"/>
    </source>
</evidence>
<evidence type="ECO:0000256" key="7">
    <source>
        <dbReference type="ARBA" id="ARBA00022840"/>
    </source>
</evidence>
<dbReference type="Pfam" id="PF00069">
    <property type="entry name" value="Pkinase"/>
    <property type="match status" value="1"/>
</dbReference>
<reference evidence="15" key="1">
    <citation type="journal article" date="2019" name="Int. J. Syst. Evol. Microbiol.">
        <title>The Global Catalogue of Microorganisms (GCM) 10K type strain sequencing project: providing services to taxonomists for standard genome sequencing and annotation.</title>
        <authorList>
            <consortium name="The Broad Institute Genomics Platform"/>
            <consortium name="The Broad Institute Genome Sequencing Center for Infectious Disease"/>
            <person name="Wu L."/>
            <person name="Ma J."/>
        </authorList>
    </citation>
    <scope>NUCLEOTIDE SEQUENCE [LARGE SCALE GENOMIC DNA]</scope>
    <source>
        <strain evidence="15">JCM 16013</strain>
    </source>
</reference>
<comment type="caution">
    <text evidence="14">The sequence shown here is derived from an EMBL/GenBank/DDBJ whole genome shotgun (WGS) entry which is preliminary data.</text>
</comment>
<evidence type="ECO:0000256" key="1">
    <source>
        <dbReference type="ARBA" id="ARBA00012513"/>
    </source>
</evidence>
<dbReference type="SUPFAM" id="SSF56112">
    <property type="entry name" value="Protein kinase-like (PK-like)"/>
    <property type="match status" value="1"/>
</dbReference>
<feature type="compositionally biased region" description="Polar residues" evidence="11">
    <location>
        <begin position="674"/>
        <end position="686"/>
    </location>
</feature>
<feature type="domain" description="PASTA" evidence="13">
    <location>
        <begin position="662"/>
        <end position="727"/>
    </location>
</feature>
<dbReference type="PANTHER" id="PTHR43289:SF6">
    <property type="entry name" value="SERINE_THREONINE-PROTEIN KINASE NEKL-3"/>
    <property type="match status" value="1"/>
</dbReference>
<evidence type="ECO:0000256" key="2">
    <source>
        <dbReference type="ARBA" id="ARBA00022527"/>
    </source>
</evidence>
<comment type="catalytic activity">
    <reaction evidence="8">
        <text>L-threonyl-[protein] + ATP = O-phospho-L-threonyl-[protein] + ADP + H(+)</text>
        <dbReference type="Rhea" id="RHEA:46608"/>
        <dbReference type="Rhea" id="RHEA-COMP:11060"/>
        <dbReference type="Rhea" id="RHEA-COMP:11605"/>
        <dbReference type="ChEBI" id="CHEBI:15378"/>
        <dbReference type="ChEBI" id="CHEBI:30013"/>
        <dbReference type="ChEBI" id="CHEBI:30616"/>
        <dbReference type="ChEBI" id="CHEBI:61977"/>
        <dbReference type="ChEBI" id="CHEBI:456216"/>
        <dbReference type="EC" id="2.7.11.1"/>
    </reaction>
</comment>
<feature type="compositionally biased region" description="Polar residues" evidence="11">
    <location>
        <begin position="606"/>
        <end position="632"/>
    </location>
</feature>
<feature type="region of interest" description="Disordered" evidence="11">
    <location>
        <begin position="551"/>
        <end position="686"/>
    </location>
</feature>
<dbReference type="PROSITE" id="PS00108">
    <property type="entry name" value="PROTEIN_KINASE_ST"/>
    <property type="match status" value="1"/>
</dbReference>
<sequence>MAGPTPGQVLNGRYELRRRIGGGSMGEVWRGRDLVLGRTVAVKVVLPALLDTPTFRARFVAEARVMAMMDHPGIVGVFDYGYAETDDPDTPGAAFLVMEFIEGESLDKVLARTGPLEPRFALKVLASLLDALAAVHRAGVVHRDVKPANVMLTSGGVVLADFGIARSAESLGLTAADALMGTVPYLAPELFQAETPTPAADVYAVGILGYELLSGRQPFQAASTAAVMYQHMHEPPPPLPDYVAAPAAEVLWRALEKDSALRWTDGADMAAAMRRVLEGPVEVGEEYAAGLDYGRGHAGNASGYEDTLPESGLRRRARRGVGGAAAAAGGYEPAGAFEGRDPLNPLDPLTDSGGRHGRPAYGEGFATPVGGFEGGFGDGLYGDGTADPGGRHGRSPFENSFGDPLDRTDPLGDSGGRHGRAAAFGEDAASDIGGRPGRPDLDETATLPESGGRRGRPSPDATARPADLPDATRVFEAEPGGRHASPTSEIPLRRRAAEPGAFAGVAAPSSGRGASPASRTDAARRRTLVTAAVAAPALLGLTVALVVNASGSSPSSGGTGTGPGAAHQADLPTSYDTSSDAGKAYPPSSSSSAGYGHSSPRGHGTGTSASGSFSQSVTGTRTSAATAPYSSLTGPSTVASSTAAGSTPTLTQPSSPTSTPSSASTVGVPDVTGKTESQARTTLTGQGFQVVVGTKDGTGTGCTVASQSPGPSASAPYGSTVTINLSCS</sequence>
<evidence type="ECO:0000256" key="3">
    <source>
        <dbReference type="ARBA" id="ARBA00022679"/>
    </source>
</evidence>
<feature type="compositionally biased region" description="Low complexity" evidence="11">
    <location>
        <begin position="498"/>
        <end position="520"/>
    </location>
</feature>
<dbReference type="PROSITE" id="PS51178">
    <property type="entry name" value="PASTA"/>
    <property type="match status" value="1"/>
</dbReference>
<evidence type="ECO:0000256" key="6">
    <source>
        <dbReference type="ARBA" id="ARBA00022777"/>
    </source>
</evidence>
<keyword evidence="4" id="KW-0677">Repeat</keyword>
<evidence type="ECO:0000256" key="8">
    <source>
        <dbReference type="ARBA" id="ARBA00047899"/>
    </source>
</evidence>
<dbReference type="InterPro" id="IPR017441">
    <property type="entry name" value="Protein_kinase_ATP_BS"/>
</dbReference>
<evidence type="ECO:0000259" key="12">
    <source>
        <dbReference type="PROSITE" id="PS50011"/>
    </source>
</evidence>
<dbReference type="InterPro" id="IPR011009">
    <property type="entry name" value="Kinase-like_dom_sf"/>
</dbReference>
<feature type="region of interest" description="Disordered" evidence="11">
    <location>
        <begin position="298"/>
        <end position="522"/>
    </location>
</feature>
<dbReference type="CDD" id="cd06577">
    <property type="entry name" value="PASTA_pknB"/>
    <property type="match status" value="1"/>
</dbReference>
<evidence type="ECO:0000256" key="4">
    <source>
        <dbReference type="ARBA" id="ARBA00022737"/>
    </source>
</evidence>
<evidence type="ECO:0000313" key="15">
    <source>
        <dbReference type="Proteomes" id="UP001499854"/>
    </source>
</evidence>
<feature type="binding site" evidence="10">
    <location>
        <position position="43"/>
    </location>
    <ligand>
        <name>ATP</name>
        <dbReference type="ChEBI" id="CHEBI:30616"/>
    </ligand>
</feature>
<comment type="catalytic activity">
    <reaction evidence="9">
        <text>L-seryl-[protein] + ATP = O-phospho-L-seryl-[protein] + ADP + H(+)</text>
        <dbReference type="Rhea" id="RHEA:17989"/>
        <dbReference type="Rhea" id="RHEA-COMP:9863"/>
        <dbReference type="Rhea" id="RHEA-COMP:11604"/>
        <dbReference type="ChEBI" id="CHEBI:15378"/>
        <dbReference type="ChEBI" id="CHEBI:29999"/>
        <dbReference type="ChEBI" id="CHEBI:30616"/>
        <dbReference type="ChEBI" id="CHEBI:83421"/>
        <dbReference type="ChEBI" id="CHEBI:456216"/>
        <dbReference type="EC" id="2.7.11.1"/>
    </reaction>
</comment>
<dbReference type="RefSeq" id="WP_344657515.1">
    <property type="nucleotide sequence ID" value="NZ_BAAAQM010000014.1"/>
</dbReference>
<keyword evidence="2" id="KW-0723">Serine/threonine-protein kinase</keyword>
<dbReference type="SMART" id="SM00740">
    <property type="entry name" value="PASTA"/>
    <property type="match status" value="1"/>
</dbReference>
<name>A0ABP5CU17_9ACTN</name>
<keyword evidence="5 10" id="KW-0547">Nucleotide-binding</keyword>
<dbReference type="Pfam" id="PF03793">
    <property type="entry name" value="PASTA"/>
    <property type="match status" value="1"/>
</dbReference>
<feature type="compositionally biased region" description="Low complexity" evidence="11">
    <location>
        <begin position="633"/>
        <end position="665"/>
    </location>
</feature>
<dbReference type="Gene3D" id="3.30.10.20">
    <property type="match status" value="1"/>
</dbReference>
<feature type="compositionally biased region" description="Low complexity" evidence="11">
    <location>
        <begin position="581"/>
        <end position="599"/>
    </location>
</feature>
<dbReference type="SMART" id="SM00220">
    <property type="entry name" value="S_TKc"/>
    <property type="match status" value="1"/>
</dbReference>
<dbReference type="EMBL" id="BAAAQM010000014">
    <property type="protein sequence ID" value="GAA1968650.1"/>
    <property type="molecule type" value="Genomic_DNA"/>
</dbReference>
<accession>A0ABP5CU17</accession>
<protein>
    <recommendedName>
        <fullName evidence="1">non-specific serine/threonine protein kinase</fullName>
        <ecNumber evidence="1">2.7.11.1</ecNumber>
    </recommendedName>
</protein>
<organism evidence="14 15">
    <name type="scientific">Catenulispora subtropica</name>
    <dbReference type="NCBI Taxonomy" id="450798"/>
    <lineage>
        <taxon>Bacteria</taxon>
        <taxon>Bacillati</taxon>
        <taxon>Actinomycetota</taxon>
        <taxon>Actinomycetes</taxon>
        <taxon>Catenulisporales</taxon>
        <taxon>Catenulisporaceae</taxon>
        <taxon>Catenulispora</taxon>
    </lineage>
</organism>
<dbReference type="PROSITE" id="PS00107">
    <property type="entry name" value="PROTEIN_KINASE_ATP"/>
    <property type="match status" value="1"/>
</dbReference>
<dbReference type="EC" id="2.7.11.1" evidence="1"/>
<feature type="compositionally biased region" description="Gly residues" evidence="11">
    <location>
        <begin position="371"/>
        <end position="382"/>
    </location>
</feature>
<dbReference type="Gene3D" id="1.10.510.10">
    <property type="entry name" value="Transferase(Phosphotransferase) domain 1"/>
    <property type="match status" value="1"/>
</dbReference>
<dbReference type="SUPFAM" id="SSF54184">
    <property type="entry name" value="Penicillin-binding protein 2x (pbp-2x), c-terminal domain"/>
    <property type="match status" value="1"/>
</dbReference>
<keyword evidence="3" id="KW-0808">Transferase</keyword>
<dbReference type="Proteomes" id="UP001499854">
    <property type="component" value="Unassembled WGS sequence"/>
</dbReference>
<evidence type="ECO:0000256" key="10">
    <source>
        <dbReference type="PROSITE-ProRule" id="PRU10141"/>
    </source>
</evidence>
<dbReference type="PANTHER" id="PTHR43289">
    <property type="entry name" value="MITOGEN-ACTIVATED PROTEIN KINASE KINASE KINASE 20-RELATED"/>
    <property type="match status" value="1"/>
</dbReference>
<evidence type="ECO:0000313" key="14">
    <source>
        <dbReference type="EMBL" id="GAA1968650.1"/>
    </source>
</evidence>
<dbReference type="CDD" id="cd14014">
    <property type="entry name" value="STKc_PknB_like"/>
    <property type="match status" value="1"/>
</dbReference>
<keyword evidence="7 10" id="KW-0067">ATP-binding</keyword>
<evidence type="ECO:0000256" key="9">
    <source>
        <dbReference type="ARBA" id="ARBA00048679"/>
    </source>
</evidence>
<evidence type="ECO:0000259" key="13">
    <source>
        <dbReference type="PROSITE" id="PS51178"/>
    </source>
</evidence>
<dbReference type="InterPro" id="IPR008271">
    <property type="entry name" value="Ser/Thr_kinase_AS"/>
</dbReference>
<gene>
    <name evidence="14" type="ORF">GCM10009838_28940</name>
</gene>
<feature type="compositionally biased region" description="Low complexity" evidence="11">
    <location>
        <begin position="324"/>
        <end position="337"/>
    </location>
</feature>
<feature type="domain" description="Protein kinase" evidence="12">
    <location>
        <begin position="14"/>
        <end position="277"/>
    </location>
</feature>
<keyword evidence="6" id="KW-0418">Kinase</keyword>
<evidence type="ECO:0000256" key="11">
    <source>
        <dbReference type="SAM" id="MobiDB-lite"/>
    </source>
</evidence>
<dbReference type="InterPro" id="IPR000719">
    <property type="entry name" value="Prot_kinase_dom"/>
</dbReference>
<proteinExistence type="predicted"/>
<keyword evidence="15" id="KW-1185">Reference proteome</keyword>